<dbReference type="Proteomes" id="UP000008136">
    <property type="component" value="Chromosome"/>
</dbReference>
<organism evidence="4 5">
    <name type="scientific">Archaeoglobus veneficus (strain DSM 11195 / SNP6)</name>
    <dbReference type="NCBI Taxonomy" id="693661"/>
    <lineage>
        <taxon>Archaea</taxon>
        <taxon>Methanobacteriati</taxon>
        <taxon>Methanobacteriota</taxon>
        <taxon>Archaeoglobi</taxon>
        <taxon>Archaeoglobales</taxon>
        <taxon>Archaeoglobaceae</taxon>
        <taxon>Archaeoglobus</taxon>
    </lineage>
</organism>
<dbReference type="GO" id="GO:0018493">
    <property type="term" value="F:formylmethanofuran dehydrogenase activity"/>
    <property type="evidence" value="ECO:0007669"/>
    <property type="project" value="UniProtKB-UniRule"/>
</dbReference>
<dbReference type="GO" id="GO:0003954">
    <property type="term" value="F:NADH dehydrogenase activity"/>
    <property type="evidence" value="ECO:0007669"/>
    <property type="project" value="TreeGrafter"/>
</dbReference>
<dbReference type="GO" id="GO:0016020">
    <property type="term" value="C:membrane"/>
    <property type="evidence" value="ECO:0007669"/>
    <property type="project" value="TreeGrafter"/>
</dbReference>
<sequence>MGKELTASFGFDSMRVEAFVCPFCGALCDDIIVETGNNGDVKIENACVLGTRKIMARTRGRITKPMIGGKEVSIDEAIERAAEILVNAKKPLLYGFSSTSCEAHSAGIELAELVGGVVDCTSSVCHGPTILAIHEVGVPSVTLGEVKNRADLIIYWGCNPMHAHPRHMSRYSTFQKGRFRKGRISRKVVAVDVRPTESTKLADEFIQVEPNRDFEIFNAMRAILNSGDCRGDVIGGVPKEKLKKLVEEMKSCQFGVIFFGMGLTHTYGNYRNVREAILLVRDLNMYTKFAIIPMRGHYNVTGFNEVCTWQTGYPYAVDFTRDYPWYNPGETDANSLLIAEDVDAMLVIAADPAAHFPKQAVEYMKRIPLVVIDPFESLTSKLADVVIPAAIAGVEVEGSAYRMDGVPLRLKKVFEPPEGVLSDEEILKRIISKVKEFL</sequence>
<dbReference type="CDD" id="cd02761">
    <property type="entry name" value="MopB_FmdB-FwdB"/>
    <property type="match status" value="1"/>
</dbReference>
<proteinExistence type="inferred from homology"/>
<accession>F2KT93</accession>
<evidence type="ECO:0000313" key="4">
    <source>
        <dbReference type="EMBL" id="AEA47123.1"/>
    </source>
</evidence>
<dbReference type="PANTHER" id="PTHR43105">
    <property type="entry name" value="RESPIRATORY NITRATE REDUCTASE"/>
    <property type="match status" value="1"/>
</dbReference>
<keyword evidence="1 2" id="KW-0560">Oxidoreductase</keyword>
<dbReference type="InterPro" id="IPR006656">
    <property type="entry name" value="Mopterin_OxRdtase"/>
</dbReference>
<evidence type="ECO:0000313" key="5">
    <source>
        <dbReference type="Proteomes" id="UP000008136"/>
    </source>
</evidence>
<comment type="similarity">
    <text evidence="2">Belongs to the FwdB family.</text>
</comment>
<dbReference type="HOGENOM" id="CLU_034348_0_0_2"/>
<dbReference type="AlphaFoldDB" id="F2KT93"/>
<dbReference type="EC" id="1.2.7.12" evidence="2"/>
<evidence type="ECO:0000256" key="1">
    <source>
        <dbReference type="ARBA" id="ARBA00023002"/>
    </source>
</evidence>
<name>F2KT93_ARCVS</name>
<evidence type="ECO:0000256" key="2">
    <source>
        <dbReference type="PIRNR" id="PIRNR005646"/>
    </source>
</evidence>
<dbReference type="InterPro" id="IPR016457">
    <property type="entry name" value="Formylmethanofuran_DH_bsu"/>
</dbReference>
<keyword evidence="5" id="KW-1185">Reference proteome</keyword>
<comment type="catalytic activity">
    <reaction evidence="2">
        <text>N-formylmethanofuran + 2 oxidized [2Fe-2S]-[ferredoxin] + H2O = methanofuran + 2 reduced [2Fe-2S]-[ferredoxin] + CO2 + H(+)</text>
        <dbReference type="Rhea" id="RHEA:19841"/>
        <dbReference type="Rhea" id="RHEA-COMP:10000"/>
        <dbReference type="Rhea" id="RHEA-COMP:10001"/>
        <dbReference type="ChEBI" id="CHEBI:15377"/>
        <dbReference type="ChEBI" id="CHEBI:15378"/>
        <dbReference type="ChEBI" id="CHEBI:16526"/>
        <dbReference type="ChEBI" id="CHEBI:33737"/>
        <dbReference type="ChEBI" id="CHEBI:33738"/>
        <dbReference type="ChEBI" id="CHEBI:57727"/>
        <dbReference type="ChEBI" id="CHEBI:58151"/>
    </reaction>
</comment>
<dbReference type="Gene3D" id="3.40.228.10">
    <property type="entry name" value="Dimethylsulfoxide Reductase, domain 2"/>
    <property type="match status" value="2"/>
</dbReference>
<feature type="domain" description="Molybdopterin oxidoreductase" evidence="3">
    <location>
        <begin position="61"/>
        <end position="431"/>
    </location>
</feature>
<gene>
    <name evidence="4" type="ordered locus">Arcve_1113</name>
</gene>
<dbReference type="Pfam" id="PF00384">
    <property type="entry name" value="Molybdopterin"/>
    <property type="match status" value="1"/>
</dbReference>
<dbReference type="GO" id="GO:0019386">
    <property type="term" value="P:methanogenesis, from carbon dioxide"/>
    <property type="evidence" value="ECO:0007669"/>
    <property type="project" value="UniProtKB-UniRule"/>
</dbReference>
<reference evidence="4 5" key="1">
    <citation type="submission" date="2011-03" db="EMBL/GenBank/DDBJ databases">
        <title>The complete genome of Archaeoglobus veneficus SNP6.</title>
        <authorList>
            <consortium name="US DOE Joint Genome Institute (JGI-PGF)"/>
            <person name="Lucas S."/>
            <person name="Copeland A."/>
            <person name="Lapidus A."/>
            <person name="Bruce D."/>
            <person name="Goodwin L."/>
            <person name="Pitluck S."/>
            <person name="Kyrpides N."/>
            <person name="Mavromatis K."/>
            <person name="Pagani I."/>
            <person name="Ivanova N."/>
            <person name="Mikhailova N."/>
            <person name="Lu M."/>
            <person name="Detter J.C."/>
            <person name="Tapia R."/>
            <person name="Han C."/>
            <person name="Land M."/>
            <person name="Hauser L."/>
            <person name="Markowitz V."/>
            <person name="Cheng J.-F."/>
            <person name="Hugenholtz P."/>
            <person name="Woyke T."/>
            <person name="Wu D."/>
            <person name="Spring S."/>
            <person name="Brambilla E."/>
            <person name="Klenk H.-P."/>
            <person name="Eisen J.A."/>
        </authorList>
    </citation>
    <scope>NUCLEOTIDE SEQUENCE [LARGE SCALE GENOMIC DNA]</scope>
    <source>
        <strain>SNP6</strain>
    </source>
</reference>
<dbReference type="PIRSF" id="PIRSF005646">
    <property type="entry name" value="FwdB"/>
    <property type="match status" value="1"/>
</dbReference>
<dbReference type="eggNOG" id="arCOG01499">
    <property type="taxonomic scope" value="Archaea"/>
</dbReference>
<dbReference type="STRING" id="693661.Arcve_1113"/>
<keyword evidence="2" id="KW-0712">Selenocysteine</keyword>
<dbReference type="GO" id="GO:0022904">
    <property type="term" value="P:respiratory electron transport chain"/>
    <property type="evidence" value="ECO:0007669"/>
    <property type="project" value="TreeGrafter"/>
</dbReference>
<comment type="function">
    <text evidence="2">Catalyzes the reversible oxidation of CO(2) and methanofuran (MFR) to N-formylmethanofuran (CHO-MFR). This enzyme is oxygen-labile.</text>
</comment>
<keyword evidence="2" id="KW-0484">Methanogenesis</keyword>
<dbReference type="KEGG" id="ave:Arcve_1113"/>
<dbReference type="NCBIfam" id="TIGR03129">
    <property type="entry name" value="one_C_dehyd_B"/>
    <property type="match status" value="1"/>
</dbReference>
<dbReference type="SUPFAM" id="SSF53706">
    <property type="entry name" value="Formate dehydrogenase/DMSO reductase, domains 1-3"/>
    <property type="match status" value="1"/>
</dbReference>
<dbReference type="EMBL" id="CP002588">
    <property type="protein sequence ID" value="AEA47123.1"/>
    <property type="molecule type" value="Genomic_DNA"/>
</dbReference>
<protein>
    <recommendedName>
        <fullName evidence="2">formylmethanofuran dehydrogenase subunit B</fullName>
        <ecNumber evidence="2">1.2.7.12</ecNumber>
    </recommendedName>
</protein>
<dbReference type="PANTHER" id="PTHR43105:SF14">
    <property type="entry name" value="FORMATE DEHYDROGENASE H"/>
    <property type="match status" value="1"/>
</dbReference>
<evidence type="ECO:0000259" key="3">
    <source>
        <dbReference type="Pfam" id="PF00384"/>
    </source>
</evidence>
<dbReference type="Gene3D" id="3.40.50.740">
    <property type="match status" value="2"/>
</dbReference>
<dbReference type="InterPro" id="IPR050123">
    <property type="entry name" value="Prok_molybdopt-oxidoreductase"/>
</dbReference>
<comment type="pathway">
    <text evidence="2">One-carbon metabolism; methanogenesis from CO(2); 5,10-methenyl-5,6,7,8-tetrahydromethanopterin from CO(2): step 1/3.</text>
</comment>